<keyword evidence="5" id="KW-0274">FAD</keyword>
<dbReference type="STRING" id="670580.A0A1X6N322"/>
<protein>
    <recommendedName>
        <fullName evidence="7">Glucose-methanol-choline oxidoreductase N-terminal domain-containing protein</fullName>
    </recommendedName>
</protein>
<gene>
    <name evidence="8" type="ORF">POSPLADRAFT_1121407</name>
</gene>
<dbReference type="Gene3D" id="3.50.50.60">
    <property type="entry name" value="FAD/NAD(P)-binding domain"/>
    <property type="match status" value="1"/>
</dbReference>
<dbReference type="Proteomes" id="UP000194127">
    <property type="component" value="Unassembled WGS sequence"/>
</dbReference>
<keyword evidence="6" id="KW-0560">Oxidoreductase</keyword>
<dbReference type="OrthoDB" id="269227at2759"/>
<keyword evidence="4" id="KW-0732">Signal</keyword>
<dbReference type="GO" id="GO:0050660">
    <property type="term" value="F:flavin adenine dinucleotide binding"/>
    <property type="evidence" value="ECO:0007669"/>
    <property type="project" value="InterPro"/>
</dbReference>
<dbReference type="Gene3D" id="3.30.560.10">
    <property type="entry name" value="Glucose Oxidase, domain 3"/>
    <property type="match status" value="1"/>
</dbReference>
<comment type="cofactor">
    <cofactor evidence="1">
        <name>FAD</name>
        <dbReference type="ChEBI" id="CHEBI:57692"/>
    </cofactor>
</comment>
<dbReference type="Pfam" id="PF00732">
    <property type="entry name" value="GMC_oxred_N"/>
    <property type="match status" value="1"/>
</dbReference>
<feature type="non-terminal residue" evidence="8">
    <location>
        <position position="1"/>
    </location>
</feature>
<evidence type="ECO:0000256" key="4">
    <source>
        <dbReference type="ARBA" id="ARBA00022729"/>
    </source>
</evidence>
<dbReference type="EMBL" id="KZ110596">
    <property type="protein sequence ID" value="OSX63021.1"/>
    <property type="molecule type" value="Genomic_DNA"/>
</dbReference>
<evidence type="ECO:0000256" key="1">
    <source>
        <dbReference type="ARBA" id="ARBA00001974"/>
    </source>
</evidence>
<dbReference type="InterPro" id="IPR000172">
    <property type="entry name" value="GMC_OxRdtase_N"/>
</dbReference>
<sequence>RLAEDSGVQVGVLEAGYFHLGDPIVDIPGMRQKHNFSYDWGFVTTTQPNAGGRNISLPRGKMLGGSSGINGMATNRASRVEYDTWSEFAPENDWTWDGLLPYFKK</sequence>
<dbReference type="PANTHER" id="PTHR11552">
    <property type="entry name" value="GLUCOSE-METHANOL-CHOLINE GMC OXIDOREDUCTASE"/>
    <property type="match status" value="1"/>
</dbReference>
<reference evidence="8 9" key="1">
    <citation type="submission" date="2017-04" db="EMBL/GenBank/DDBJ databases">
        <title>Genome Sequence of the Model Brown-Rot Fungus Postia placenta SB12.</title>
        <authorList>
            <consortium name="DOE Joint Genome Institute"/>
            <person name="Gaskell J."/>
            <person name="Kersten P."/>
            <person name="Larrondo L.F."/>
            <person name="Canessa P."/>
            <person name="Martinez D."/>
            <person name="Hibbett D."/>
            <person name="Schmoll M."/>
            <person name="Kubicek C.P."/>
            <person name="Martinez A.T."/>
            <person name="Yadav J."/>
            <person name="Master E."/>
            <person name="Magnuson J.K."/>
            <person name="James T."/>
            <person name="Yaver D."/>
            <person name="Berka R."/>
            <person name="Labutti K."/>
            <person name="Lipzen A."/>
            <person name="Aerts A."/>
            <person name="Barry K."/>
            <person name="Henrissat B."/>
            <person name="Blanchette R."/>
            <person name="Grigoriev I."/>
            <person name="Cullen D."/>
        </authorList>
    </citation>
    <scope>NUCLEOTIDE SEQUENCE [LARGE SCALE GENOMIC DNA]</scope>
    <source>
        <strain evidence="8 9">MAD-698-R-SB12</strain>
    </source>
</reference>
<dbReference type="AlphaFoldDB" id="A0A1X6N322"/>
<keyword evidence="3" id="KW-0285">Flavoprotein</keyword>
<accession>A0A1X6N322</accession>
<dbReference type="SUPFAM" id="SSF51905">
    <property type="entry name" value="FAD/NAD(P)-binding domain"/>
    <property type="match status" value="1"/>
</dbReference>
<dbReference type="InterPro" id="IPR012132">
    <property type="entry name" value="GMC_OxRdtase"/>
</dbReference>
<name>A0A1X6N322_9APHY</name>
<dbReference type="GeneID" id="36328468"/>
<keyword evidence="9" id="KW-1185">Reference proteome</keyword>
<evidence type="ECO:0000313" key="8">
    <source>
        <dbReference type="EMBL" id="OSX63021.1"/>
    </source>
</evidence>
<evidence type="ECO:0000256" key="6">
    <source>
        <dbReference type="ARBA" id="ARBA00023002"/>
    </source>
</evidence>
<organism evidence="8 9">
    <name type="scientific">Postia placenta MAD-698-R-SB12</name>
    <dbReference type="NCBI Taxonomy" id="670580"/>
    <lineage>
        <taxon>Eukaryota</taxon>
        <taxon>Fungi</taxon>
        <taxon>Dikarya</taxon>
        <taxon>Basidiomycota</taxon>
        <taxon>Agaricomycotina</taxon>
        <taxon>Agaricomycetes</taxon>
        <taxon>Polyporales</taxon>
        <taxon>Adustoporiaceae</taxon>
        <taxon>Rhodonia</taxon>
    </lineage>
</organism>
<dbReference type="PANTHER" id="PTHR11552:SF201">
    <property type="entry name" value="GLUCOSE-METHANOL-CHOLINE OXIDOREDUCTASE N-TERMINAL DOMAIN-CONTAINING PROTEIN"/>
    <property type="match status" value="1"/>
</dbReference>
<feature type="non-terminal residue" evidence="8">
    <location>
        <position position="105"/>
    </location>
</feature>
<evidence type="ECO:0000256" key="5">
    <source>
        <dbReference type="ARBA" id="ARBA00022827"/>
    </source>
</evidence>
<dbReference type="RefSeq" id="XP_024339815.1">
    <property type="nucleotide sequence ID" value="XM_024483519.1"/>
</dbReference>
<evidence type="ECO:0000256" key="2">
    <source>
        <dbReference type="ARBA" id="ARBA00010790"/>
    </source>
</evidence>
<dbReference type="InterPro" id="IPR036188">
    <property type="entry name" value="FAD/NAD-bd_sf"/>
</dbReference>
<comment type="similarity">
    <text evidence="2">Belongs to the GMC oxidoreductase family.</text>
</comment>
<dbReference type="GO" id="GO:0016614">
    <property type="term" value="F:oxidoreductase activity, acting on CH-OH group of donors"/>
    <property type="evidence" value="ECO:0007669"/>
    <property type="project" value="InterPro"/>
</dbReference>
<feature type="domain" description="Glucose-methanol-choline oxidoreductase N-terminal" evidence="7">
    <location>
        <begin position="50"/>
        <end position="105"/>
    </location>
</feature>
<evidence type="ECO:0000313" key="9">
    <source>
        <dbReference type="Proteomes" id="UP000194127"/>
    </source>
</evidence>
<evidence type="ECO:0000256" key="3">
    <source>
        <dbReference type="ARBA" id="ARBA00022630"/>
    </source>
</evidence>
<proteinExistence type="inferred from homology"/>
<evidence type="ECO:0000259" key="7">
    <source>
        <dbReference type="Pfam" id="PF00732"/>
    </source>
</evidence>